<dbReference type="PANTHER" id="PTHR31140">
    <property type="entry name" value="B3 DOMAIN-CONTAINING TRANSCRIPTION FACTOR ABI3"/>
    <property type="match status" value="1"/>
</dbReference>
<sequence length="128" mass="14793">MAIFKRMLTRYDIESRLTILRYCVGAFPAVQESQAVDLKVKDETGHVWTFRCSLRSAISPRLVFCSRWRRFASSKHLHVGDTIIIHREVDQDNTAAPYKIEVIKNHNNILSMSGKVEANERLPHRISV</sequence>
<keyword evidence="4" id="KW-0804">Transcription</keyword>
<dbReference type="Gene3D" id="2.40.330.10">
    <property type="entry name" value="DNA-binding pseudobarrel domain"/>
    <property type="match status" value="1"/>
</dbReference>
<keyword evidence="8" id="KW-1185">Reference proteome</keyword>
<dbReference type="Proteomes" id="UP001280121">
    <property type="component" value="Unassembled WGS sequence"/>
</dbReference>
<dbReference type="AlphaFoldDB" id="A0AAD9TKS8"/>
<name>A0AAD9TKS8_9ROSI</name>
<dbReference type="InterPro" id="IPR003340">
    <property type="entry name" value="B3_DNA-bd"/>
</dbReference>
<dbReference type="GO" id="GO:0005634">
    <property type="term" value="C:nucleus"/>
    <property type="evidence" value="ECO:0007669"/>
    <property type="project" value="UniProtKB-SubCell"/>
</dbReference>
<keyword evidence="5" id="KW-0539">Nucleus</keyword>
<dbReference type="CDD" id="cd10017">
    <property type="entry name" value="B3_DNA"/>
    <property type="match status" value="1"/>
</dbReference>
<feature type="domain" description="TF-B3" evidence="6">
    <location>
        <begin position="4"/>
        <end position="89"/>
    </location>
</feature>
<dbReference type="EMBL" id="JANJYI010000008">
    <property type="protein sequence ID" value="KAK2637602.1"/>
    <property type="molecule type" value="Genomic_DNA"/>
</dbReference>
<evidence type="ECO:0000256" key="3">
    <source>
        <dbReference type="ARBA" id="ARBA00023125"/>
    </source>
</evidence>
<dbReference type="InterPro" id="IPR044800">
    <property type="entry name" value="LEC2-like"/>
</dbReference>
<evidence type="ECO:0000256" key="2">
    <source>
        <dbReference type="ARBA" id="ARBA00023015"/>
    </source>
</evidence>
<dbReference type="GO" id="GO:0003677">
    <property type="term" value="F:DNA binding"/>
    <property type="evidence" value="ECO:0007669"/>
    <property type="project" value="UniProtKB-KW"/>
</dbReference>
<comment type="subcellular location">
    <subcellularLocation>
        <location evidence="1">Nucleus</location>
    </subcellularLocation>
</comment>
<dbReference type="PANTHER" id="PTHR31140:SF145">
    <property type="entry name" value="TF-B3 DOMAIN-CONTAINING PROTEIN"/>
    <property type="match status" value="1"/>
</dbReference>
<evidence type="ECO:0000313" key="8">
    <source>
        <dbReference type="Proteomes" id="UP001280121"/>
    </source>
</evidence>
<gene>
    <name evidence="7" type="ORF">Ddye_025397</name>
</gene>
<dbReference type="SUPFAM" id="SSF101936">
    <property type="entry name" value="DNA-binding pseudobarrel domain"/>
    <property type="match status" value="1"/>
</dbReference>
<dbReference type="InterPro" id="IPR015300">
    <property type="entry name" value="DNA-bd_pseudobarrel_sf"/>
</dbReference>
<evidence type="ECO:0000313" key="7">
    <source>
        <dbReference type="EMBL" id="KAK2637602.1"/>
    </source>
</evidence>
<accession>A0AAD9TKS8</accession>
<evidence type="ECO:0000259" key="6">
    <source>
        <dbReference type="Pfam" id="PF02362"/>
    </source>
</evidence>
<protein>
    <recommendedName>
        <fullName evidence="6">TF-B3 domain-containing protein</fullName>
    </recommendedName>
</protein>
<comment type="caution">
    <text evidence="7">The sequence shown here is derived from an EMBL/GenBank/DDBJ whole genome shotgun (WGS) entry which is preliminary data.</text>
</comment>
<dbReference type="Pfam" id="PF02362">
    <property type="entry name" value="B3"/>
    <property type="match status" value="1"/>
</dbReference>
<evidence type="ECO:0000256" key="5">
    <source>
        <dbReference type="ARBA" id="ARBA00023242"/>
    </source>
</evidence>
<keyword evidence="2" id="KW-0805">Transcription regulation</keyword>
<evidence type="ECO:0000256" key="4">
    <source>
        <dbReference type="ARBA" id="ARBA00023163"/>
    </source>
</evidence>
<organism evidence="7 8">
    <name type="scientific">Dipteronia dyeriana</name>
    <dbReference type="NCBI Taxonomy" id="168575"/>
    <lineage>
        <taxon>Eukaryota</taxon>
        <taxon>Viridiplantae</taxon>
        <taxon>Streptophyta</taxon>
        <taxon>Embryophyta</taxon>
        <taxon>Tracheophyta</taxon>
        <taxon>Spermatophyta</taxon>
        <taxon>Magnoliopsida</taxon>
        <taxon>eudicotyledons</taxon>
        <taxon>Gunneridae</taxon>
        <taxon>Pentapetalae</taxon>
        <taxon>rosids</taxon>
        <taxon>malvids</taxon>
        <taxon>Sapindales</taxon>
        <taxon>Sapindaceae</taxon>
        <taxon>Hippocastanoideae</taxon>
        <taxon>Acereae</taxon>
        <taxon>Dipteronia</taxon>
    </lineage>
</organism>
<dbReference type="GO" id="GO:0003700">
    <property type="term" value="F:DNA-binding transcription factor activity"/>
    <property type="evidence" value="ECO:0007669"/>
    <property type="project" value="InterPro"/>
</dbReference>
<reference evidence="7" key="1">
    <citation type="journal article" date="2023" name="Plant J.">
        <title>Genome sequences and population genomics provide insights into the demographic history, inbreeding, and mutation load of two 'living fossil' tree species of Dipteronia.</title>
        <authorList>
            <person name="Feng Y."/>
            <person name="Comes H.P."/>
            <person name="Chen J."/>
            <person name="Zhu S."/>
            <person name="Lu R."/>
            <person name="Zhang X."/>
            <person name="Li P."/>
            <person name="Qiu J."/>
            <person name="Olsen K.M."/>
            <person name="Qiu Y."/>
        </authorList>
    </citation>
    <scope>NUCLEOTIDE SEQUENCE</scope>
    <source>
        <strain evidence="7">KIB01</strain>
    </source>
</reference>
<keyword evidence="3" id="KW-0238">DNA-binding</keyword>
<evidence type="ECO:0000256" key="1">
    <source>
        <dbReference type="ARBA" id="ARBA00004123"/>
    </source>
</evidence>
<proteinExistence type="predicted"/>